<keyword evidence="3" id="KW-0464">Manganese</keyword>
<keyword evidence="6" id="KW-1185">Reference proteome</keyword>
<evidence type="ECO:0000313" key="5">
    <source>
        <dbReference type="EMBL" id="KAF7154721.1"/>
    </source>
</evidence>
<dbReference type="InterPro" id="IPR050587">
    <property type="entry name" value="GNT1/Glycosyltrans_8"/>
</dbReference>
<accession>A0A834HVG0</accession>
<keyword evidence="1" id="KW-0328">Glycosyltransferase</keyword>
<evidence type="ECO:0000256" key="1">
    <source>
        <dbReference type="ARBA" id="ARBA00022676"/>
    </source>
</evidence>
<organism evidence="5 6">
    <name type="scientific">Rhododendron simsii</name>
    <name type="common">Sims's rhododendron</name>
    <dbReference type="NCBI Taxonomy" id="118357"/>
    <lineage>
        <taxon>Eukaryota</taxon>
        <taxon>Viridiplantae</taxon>
        <taxon>Streptophyta</taxon>
        <taxon>Embryophyta</taxon>
        <taxon>Tracheophyta</taxon>
        <taxon>Spermatophyta</taxon>
        <taxon>Magnoliopsida</taxon>
        <taxon>eudicotyledons</taxon>
        <taxon>Gunneridae</taxon>
        <taxon>Pentapetalae</taxon>
        <taxon>asterids</taxon>
        <taxon>Ericales</taxon>
        <taxon>Ericaceae</taxon>
        <taxon>Ericoideae</taxon>
        <taxon>Rhodoreae</taxon>
        <taxon>Rhododendron</taxon>
    </lineage>
</organism>
<dbReference type="GO" id="GO:0016757">
    <property type="term" value="F:glycosyltransferase activity"/>
    <property type="evidence" value="ECO:0007669"/>
    <property type="project" value="UniProtKB-KW"/>
</dbReference>
<dbReference type="EMBL" id="WJXA01000001">
    <property type="protein sequence ID" value="KAF7154721.1"/>
    <property type="molecule type" value="Genomic_DNA"/>
</dbReference>
<evidence type="ECO:0000256" key="4">
    <source>
        <dbReference type="RuleBase" id="RU362027"/>
    </source>
</evidence>
<reference evidence="5" key="1">
    <citation type="submission" date="2019-11" db="EMBL/GenBank/DDBJ databases">
        <authorList>
            <person name="Liu Y."/>
            <person name="Hou J."/>
            <person name="Li T.-Q."/>
            <person name="Guan C.-H."/>
            <person name="Wu X."/>
            <person name="Wu H.-Z."/>
            <person name="Ling F."/>
            <person name="Zhang R."/>
            <person name="Shi X.-G."/>
            <person name="Ren J.-P."/>
            <person name="Chen E.-F."/>
            <person name="Sun J.-M."/>
        </authorList>
    </citation>
    <scope>NUCLEOTIDE SEQUENCE</scope>
    <source>
        <strain evidence="5">Adult_tree_wgs_1</strain>
        <tissue evidence="5">Leaves</tissue>
    </source>
</reference>
<comment type="caution">
    <text evidence="5">The sequence shown here is derived from an EMBL/GenBank/DDBJ whole genome shotgun (WGS) entry which is preliminary data.</text>
</comment>
<dbReference type="InterPro" id="IPR002495">
    <property type="entry name" value="Glyco_trans_8"/>
</dbReference>
<dbReference type="EC" id="2.4.1.-" evidence="4"/>
<dbReference type="PANTHER" id="PTHR11183">
    <property type="entry name" value="GLYCOGENIN SUBFAMILY MEMBER"/>
    <property type="match status" value="1"/>
</dbReference>
<sequence length="237" mass="26501">MLNGEGFPSDAGVDLLGGVGGGRAVLEQWRRKGCEVKVMVVVVVQQRPAAKIVGSCSGGRGRGGAAVAEPEFVEYHKMMYLDGDIQVYDNIDHLFDLADGSFYGVGDCLCMGWDEQCPDKDFLNMFFKDIFKPIPPIYNLIVATLWRHPGHTEIDKVKVVHYCAEGSKPWRYNGKGKYMDREDIRMPVNKWWDIYNDESLNYKWISVSSAVDGMTENFMAMQLEAGGVHHLIALPSA</sequence>
<comment type="similarity">
    <text evidence="4">Belongs to the glycosyltransferase 8 family.</text>
</comment>
<evidence type="ECO:0000256" key="2">
    <source>
        <dbReference type="ARBA" id="ARBA00022679"/>
    </source>
</evidence>
<dbReference type="Pfam" id="PF01501">
    <property type="entry name" value="Glyco_transf_8"/>
    <property type="match status" value="1"/>
</dbReference>
<dbReference type="SUPFAM" id="SSF53448">
    <property type="entry name" value="Nucleotide-diphospho-sugar transferases"/>
    <property type="match status" value="1"/>
</dbReference>
<protein>
    <recommendedName>
        <fullName evidence="4">Hexosyltransferase</fullName>
        <ecNumber evidence="4">2.4.1.-</ecNumber>
    </recommendedName>
</protein>
<dbReference type="Gene3D" id="3.90.550.10">
    <property type="entry name" value="Spore Coat Polysaccharide Biosynthesis Protein SpsA, Chain A"/>
    <property type="match status" value="2"/>
</dbReference>
<evidence type="ECO:0000256" key="3">
    <source>
        <dbReference type="ARBA" id="ARBA00023211"/>
    </source>
</evidence>
<proteinExistence type="inferred from homology"/>
<dbReference type="OrthoDB" id="2014201at2759"/>
<gene>
    <name evidence="5" type="ORF">RHSIM_Rhsim01G0130000</name>
</gene>
<keyword evidence="2" id="KW-0808">Transferase</keyword>
<name>A0A834HVG0_RHOSS</name>
<dbReference type="Proteomes" id="UP000626092">
    <property type="component" value="Unassembled WGS sequence"/>
</dbReference>
<evidence type="ECO:0000313" key="6">
    <source>
        <dbReference type="Proteomes" id="UP000626092"/>
    </source>
</evidence>
<dbReference type="AlphaFoldDB" id="A0A834HVG0"/>
<dbReference type="InterPro" id="IPR029044">
    <property type="entry name" value="Nucleotide-diphossugar_trans"/>
</dbReference>